<name>A0A7W3IHL0_9GAMM</name>
<feature type="repeat" description="ANK" evidence="3">
    <location>
        <begin position="860"/>
        <end position="892"/>
    </location>
</feature>
<keyword evidence="4" id="KW-0472">Membrane</keyword>
<keyword evidence="2 3" id="KW-0040">ANK repeat</keyword>
<sequence length="1113" mass="115873">MTDPQPRMVYGVLGLGALLALGAGLGGIPGALLAALAQPAFALGVSSARRSRAARPLPQLAREDLPALLALWLAGPLALALLMAWPLAALRESGSLAAALGLAVLLSVGLLAVWRTWPLWSDVERLAGGLQRHAAGLPGRDLGAWRGLWVATLVLALCALVVLPVWPALLPAALHWPAVAATVVLSPVLHFLLQRVAPAGNSRALPAAGDVAGSGWAMPEATAEDAGAAGLEPIEADALGPALYEAARHGRIDRALQLLQAGADPHAAPDPQWRDQRNLPVLAAVLPDLRLLRELIARGVDVNAPHRGMTPLLAATRDSWHGRPEAVMTLLANGADSRATDADGNTPLHHAARSSDPGVAALLRDAAAEIDALNNEGWSPLAIACQVGNWRLARFLLERGARSEPAEGIPVLLAAAATEDDDPAGVQLLLKSKARADARDRLRRSALHEAALAGHVAIIDALLAAGANLEARDALGRTPLLEAAAGGRAAVIEHLLAHTPDLAAVDVEGRNALLLAAMADNVPPMLVRRLLDLGLPINLDDPLGRRAVDSAAEAGRWAIVSMLDPSYTLPAAVSDGLEAAGEDARNGGAALLPDRPPLVLLRESLGFGNLEGMEPMARLCQPDELGSLLHDPGLALDPRAVAWLLQHGATPDMRDACDDTPMFALLARGVDAVPALQAMLDQGVSPAGSGGLARLLAACVQHDQASRGLEQLALELLERGADPFAPSPAGDPPLALAVRLGWLRLQQALLGLGVDREARDSHGMTALHLATALGREAALKLLVRNGASPEARAADGQTPLGVALASGRRDLADWLDWRVWSLPRRTLRASDLPAAATAGDVDAVRRLIDLGFAVDAVDAQGCTALLRAAGGGHLAVVHLLLARQADPQHASASGATPLSAAVSMRQMDIVSALLDAGAQLEHRLPGGVTVLMLACALGLPDIAARLLSANADVHACDAQQLAPLHCAALYGFAARDLSRLMALLDTLLLAGAEPDKAAAGDVTPLLLLLGARAEPGTACDEQVVLAGVERLLDEEVSLEVRDPRGFGPLHLAALHGLPLLVQRLLRAGADPEVRDTLNRSPREIAVMRGFIDVAGEFEPRVPGVSSMARFLRE</sequence>
<feature type="repeat" description="ANK" evidence="3">
    <location>
        <begin position="442"/>
        <end position="474"/>
    </location>
</feature>
<dbReference type="Gene3D" id="1.25.40.20">
    <property type="entry name" value="Ankyrin repeat-containing domain"/>
    <property type="match status" value="7"/>
</dbReference>
<feature type="repeat" description="ANK" evidence="3">
    <location>
        <begin position="762"/>
        <end position="794"/>
    </location>
</feature>
<dbReference type="InterPro" id="IPR002110">
    <property type="entry name" value="Ankyrin_rpt"/>
</dbReference>
<dbReference type="PROSITE" id="PS50297">
    <property type="entry name" value="ANK_REP_REGION"/>
    <property type="match status" value="6"/>
</dbReference>
<dbReference type="SUPFAM" id="SSF48403">
    <property type="entry name" value="Ankyrin repeat"/>
    <property type="match status" value="2"/>
</dbReference>
<feature type="repeat" description="ANK" evidence="3">
    <location>
        <begin position="343"/>
        <end position="375"/>
    </location>
</feature>
<accession>A0A7W3IHL0</accession>
<dbReference type="PROSITE" id="PS50088">
    <property type="entry name" value="ANK_REPEAT"/>
    <property type="match status" value="10"/>
</dbReference>
<dbReference type="RefSeq" id="WP_182339292.1">
    <property type="nucleotide sequence ID" value="NZ_JACGXS010000004.1"/>
</dbReference>
<feature type="repeat" description="ANK" evidence="3">
    <location>
        <begin position="926"/>
        <end position="958"/>
    </location>
</feature>
<feature type="repeat" description="ANK" evidence="3">
    <location>
        <begin position="893"/>
        <end position="925"/>
    </location>
</feature>
<dbReference type="Proteomes" id="UP000547058">
    <property type="component" value="Unassembled WGS sequence"/>
</dbReference>
<reference evidence="5 6" key="1">
    <citation type="submission" date="2020-08" db="EMBL/GenBank/DDBJ databases">
        <title>Stenotrophomonas tumulicola JCM 30961.</title>
        <authorList>
            <person name="Deng Y."/>
        </authorList>
    </citation>
    <scope>NUCLEOTIDE SEQUENCE [LARGE SCALE GENOMIC DNA]</scope>
    <source>
        <strain evidence="5 6">JCM 30961</strain>
    </source>
</reference>
<feature type="transmembrane region" description="Helical" evidence="4">
    <location>
        <begin position="173"/>
        <end position="193"/>
    </location>
</feature>
<dbReference type="InterPro" id="IPR036770">
    <property type="entry name" value="Ankyrin_rpt-contain_sf"/>
</dbReference>
<feature type="repeat" description="ANK" evidence="3">
    <location>
        <begin position="376"/>
        <end position="408"/>
    </location>
</feature>
<gene>
    <name evidence="5" type="ORF">H4O11_10125</name>
</gene>
<keyword evidence="4" id="KW-0812">Transmembrane</keyword>
<dbReference type="EMBL" id="JACGXS010000004">
    <property type="protein sequence ID" value="MBA8682163.1"/>
    <property type="molecule type" value="Genomic_DNA"/>
</dbReference>
<dbReference type="PANTHER" id="PTHR24198:SF165">
    <property type="entry name" value="ANKYRIN REPEAT-CONTAINING PROTEIN-RELATED"/>
    <property type="match status" value="1"/>
</dbReference>
<dbReference type="SMART" id="SM00248">
    <property type="entry name" value="ANK"/>
    <property type="match status" value="18"/>
</dbReference>
<comment type="caution">
    <text evidence="5">The sequence shown here is derived from an EMBL/GenBank/DDBJ whole genome shotgun (WGS) entry which is preliminary data.</text>
</comment>
<dbReference type="Pfam" id="PF12796">
    <property type="entry name" value="Ank_2"/>
    <property type="match status" value="4"/>
</dbReference>
<keyword evidence="4" id="KW-1133">Transmembrane helix</keyword>
<evidence type="ECO:0000256" key="3">
    <source>
        <dbReference type="PROSITE-ProRule" id="PRU00023"/>
    </source>
</evidence>
<keyword evidence="6" id="KW-1185">Reference proteome</keyword>
<dbReference type="Pfam" id="PF00023">
    <property type="entry name" value="Ank"/>
    <property type="match status" value="2"/>
</dbReference>
<keyword evidence="1" id="KW-0677">Repeat</keyword>
<proteinExistence type="predicted"/>
<feature type="transmembrane region" description="Helical" evidence="4">
    <location>
        <begin position="66"/>
        <end position="85"/>
    </location>
</feature>
<feature type="repeat" description="ANK" evidence="3">
    <location>
        <begin position="508"/>
        <end position="542"/>
    </location>
</feature>
<protein>
    <submittedName>
        <fullName evidence="5">Ankyrin repeat domain-containing protein</fullName>
    </submittedName>
</protein>
<feature type="repeat" description="ANK" evidence="3">
    <location>
        <begin position="475"/>
        <end position="507"/>
    </location>
</feature>
<dbReference type="AlphaFoldDB" id="A0A7W3IHL0"/>
<evidence type="ECO:0000256" key="2">
    <source>
        <dbReference type="ARBA" id="ARBA00023043"/>
    </source>
</evidence>
<feature type="transmembrane region" description="Helical" evidence="4">
    <location>
        <begin position="147"/>
        <end position="166"/>
    </location>
</feature>
<evidence type="ECO:0000256" key="1">
    <source>
        <dbReference type="ARBA" id="ARBA00022737"/>
    </source>
</evidence>
<organism evidence="5 6">
    <name type="scientific">Stenotrophomonas tumulicola</name>
    <dbReference type="NCBI Taxonomy" id="1685415"/>
    <lineage>
        <taxon>Bacteria</taxon>
        <taxon>Pseudomonadati</taxon>
        <taxon>Pseudomonadota</taxon>
        <taxon>Gammaproteobacteria</taxon>
        <taxon>Lysobacterales</taxon>
        <taxon>Lysobacteraceae</taxon>
        <taxon>Stenotrophomonas</taxon>
    </lineage>
</organism>
<feature type="repeat" description="ANK" evidence="3">
    <location>
        <begin position="1044"/>
        <end position="1076"/>
    </location>
</feature>
<feature type="transmembrane region" description="Helical" evidence="4">
    <location>
        <begin position="97"/>
        <end position="117"/>
    </location>
</feature>
<evidence type="ECO:0000313" key="6">
    <source>
        <dbReference type="Proteomes" id="UP000547058"/>
    </source>
</evidence>
<evidence type="ECO:0000313" key="5">
    <source>
        <dbReference type="EMBL" id="MBA8682163.1"/>
    </source>
</evidence>
<evidence type="ECO:0000256" key="4">
    <source>
        <dbReference type="SAM" id="Phobius"/>
    </source>
</evidence>
<dbReference type="PANTHER" id="PTHR24198">
    <property type="entry name" value="ANKYRIN REPEAT AND PROTEIN KINASE DOMAIN-CONTAINING PROTEIN"/>
    <property type="match status" value="1"/>
</dbReference>